<feature type="transmembrane region" description="Helical" evidence="9">
    <location>
        <begin position="123"/>
        <end position="147"/>
    </location>
</feature>
<keyword evidence="2 9" id="KW-1003">Cell membrane</keyword>
<evidence type="ECO:0000256" key="1">
    <source>
        <dbReference type="ARBA" id="ARBA00006139"/>
    </source>
</evidence>
<feature type="transmembrane region" description="Helical" evidence="9">
    <location>
        <begin position="86"/>
        <end position="103"/>
    </location>
</feature>
<feature type="active site" evidence="9">
    <location>
        <position position="131"/>
    </location>
</feature>
<dbReference type="EMBL" id="JAFBEC010000004">
    <property type="protein sequence ID" value="MBM7632514.1"/>
    <property type="molecule type" value="Genomic_DNA"/>
</dbReference>
<evidence type="ECO:0000256" key="6">
    <source>
        <dbReference type="ARBA" id="ARBA00022801"/>
    </source>
</evidence>
<evidence type="ECO:0000256" key="5">
    <source>
        <dbReference type="ARBA" id="ARBA00022750"/>
    </source>
</evidence>
<evidence type="ECO:0000256" key="8">
    <source>
        <dbReference type="ARBA" id="ARBA00023136"/>
    </source>
</evidence>
<evidence type="ECO:0000256" key="7">
    <source>
        <dbReference type="ARBA" id="ARBA00022989"/>
    </source>
</evidence>
<organism evidence="12 13">
    <name type="scientific">Geomicrobium sediminis</name>
    <dbReference type="NCBI Taxonomy" id="1347788"/>
    <lineage>
        <taxon>Bacteria</taxon>
        <taxon>Bacillati</taxon>
        <taxon>Bacillota</taxon>
        <taxon>Bacilli</taxon>
        <taxon>Bacillales</taxon>
        <taxon>Geomicrobium</taxon>
    </lineage>
</organism>
<evidence type="ECO:0000256" key="4">
    <source>
        <dbReference type="ARBA" id="ARBA00022692"/>
    </source>
</evidence>
<comment type="catalytic activity">
    <reaction evidence="9 10">
        <text>Release of signal peptides from bacterial membrane prolipoproteins. Hydrolyzes -Xaa-Yaa-Zaa-|-(S,diacylglyceryl)Cys-, in which Xaa is hydrophobic (preferably Leu), and Yaa (Ala or Ser) and Zaa (Gly or Ala) have small, neutral side chains.</text>
        <dbReference type="EC" id="3.4.23.36"/>
    </reaction>
</comment>
<proteinExistence type="inferred from homology"/>
<dbReference type="PANTHER" id="PTHR33695:SF1">
    <property type="entry name" value="LIPOPROTEIN SIGNAL PEPTIDASE"/>
    <property type="match status" value="1"/>
</dbReference>
<dbReference type="InterPro" id="IPR001872">
    <property type="entry name" value="Peptidase_A8"/>
</dbReference>
<evidence type="ECO:0000256" key="3">
    <source>
        <dbReference type="ARBA" id="ARBA00022670"/>
    </source>
</evidence>
<comment type="pathway">
    <text evidence="9">Protein modification; lipoprotein biosynthesis (signal peptide cleavage).</text>
</comment>
<evidence type="ECO:0000313" key="12">
    <source>
        <dbReference type="EMBL" id="MBM7632514.1"/>
    </source>
</evidence>
<evidence type="ECO:0000256" key="10">
    <source>
        <dbReference type="RuleBase" id="RU000594"/>
    </source>
</evidence>
<evidence type="ECO:0000256" key="2">
    <source>
        <dbReference type="ARBA" id="ARBA00022475"/>
    </source>
</evidence>
<name>A0ABS2PAU4_9BACL</name>
<feature type="transmembrane region" description="Helical" evidence="9">
    <location>
        <begin position="59"/>
        <end position="77"/>
    </location>
</feature>
<evidence type="ECO:0000313" key="13">
    <source>
        <dbReference type="Proteomes" id="UP000741863"/>
    </source>
</evidence>
<comment type="caution">
    <text evidence="9">Lacks conserved residue(s) required for the propagation of feature annotation.</text>
</comment>
<dbReference type="HAMAP" id="MF_00161">
    <property type="entry name" value="LspA"/>
    <property type="match status" value="1"/>
</dbReference>
<dbReference type="PROSITE" id="PS00855">
    <property type="entry name" value="SPASE_II"/>
    <property type="match status" value="1"/>
</dbReference>
<reference evidence="12 13" key="1">
    <citation type="submission" date="2021-01" db="EMBL/GenBank/DDBJ databases">
        <title>Genomic Encyclopedia of Type Strains, Phase IV (KMG-IV): sequencing the most valuable type-strain genomes for metagenomic binning, comparative biology and taxonomic classification.</title>
        <authorList>
            <person name="Goeker M."/>
        </authorList>
    </citation>
    <scope>NUCLEOTIDE SEQUENCE [LARGE SCALE GENOMIC DNA]</scope>
    <source>
        <strain evidence="12 13">DSM 25540</strain>
    </source>
</reference>
<keyword evidence="3 9" id="KW-0645">Protease</keyword>
<evidence type="ECO:0000256" key="11">
    <source>
        <dbReference type="RuleBase" id="RU004181"/>
    </source>
</evidence>
<keyword evidence="8 9" id="KW-0472">Membrane</keyword>
<dbReference type="Proteomes" id="UP000741863">
    <property type="component" value="Unassembled WGS sequence"/>
</dbReference>
<sequence length="160" mass="17996">MIALYYLIALVIIGLDQLTKIIVDRNMEIGESIPIIEQVLHITSHRNMGAAFGILQGQMWLFFIVTAVVVVGIIYYMPKLIKEHRGYGIALGVLLGGTIGNFIDRLFRGEVVDFVDVYIGSYSFPIFNVADAALTLGVIFLLILMFMQDRKEKKEQSSHE</sequence>
<protein>
    <recommendedName>
        <fullName evidence="9">Lipoprotein signal peptidase</fullName>
        <ecNumber evidence="9">3.4.23.36</ecNumber>
    </recommendedName>
    <alternativeName>
        <fullName evidence="9">Prolipoprotein signal peptidase</fullName>
    </alternativeName>
    <alternativeName>
        <fullName evidence="9">Signal peptidase II</fullName>
        <shortName evidence="9">SPase II</shortName>
    </alternativeName>
</protein>
<comment type="similarity">
    <text evidence="1 9 11">Belongs to the peptidase A8 family.</text>
</comment>
<dbReference type="EC" id="3.4.23.36" evidence="9"/>
<dbReference type="PRINTS" id="PR00781">
    <property type="entry name" value="LIPOSIGPTASE"/>
</dbReference>
<evidence type="ECO:0000256" key="9">
    <source>
        <dbReference type="HAMAP-Rule" id="MF_00161"/>
    </source>
</evidence>
<dbReference type="GO" id="GO:0004190">
    <property type="term" value="F:aspartic-type endopeptidase activity"/>
    <property type="evidence" value="ECO:0007669"/>
    <property type="project" value="UniProtKB-EC"/>
</dbReference>
<comment type="caution">
    <text evidence="12">The sequence shown here is derived from an EMBL/GenBank/DDBJ whole genome shotgun (WGS) entry which is preliminary data.</text>
</comment>
<keyword evidence="5 9" id="KW-0064">Aspartyl protease</keyword>
<keyword evidence="4 9" id="KW-0812">Transmembrane</keyword>
<keyword evidence="7 9" id="KW-1133">Transmembrane helix</keyword>
<keyword evidence="6 9" id="KW-0378">Hydrolase</keyword>
<comment type="subcellular location">
    <subcellularLocation>
        <location evidence="9">Cell membrane</location>
        <topology evidence="9">Multi-pass membrane protein</topology>
    </subcellularLocation>
</comment>
<gene>
    <name evidence="9" type="primary">lspA</name>
    <name evidence="12" type="ORF">JOD17_001608</name>
</gene>
<dbReference type="Pfam" id="PF01252">
    <property type="entry name" value="Peptidase_A8"/>
    <property type="match status" value="1"/>
</dbReference>
<keyword evidence="13" id="KW-1185">Reference proteome</keyword>
<dbReference type="NCBIfam" id="TIGR00077">
    <property type="entry name" value="lspA"/>
    <property type="match status" value="1"/>
</dbReference>
<comment type="function">
    <text evidence="9 10">This protein specifically catalyzes the removal of signal peptides from prolipoproteins.</text>
</comment>
<dbReference type="PANTHER" id="PTHR33695">
    <property type="entry name" value="LIPOPROTEIN SIGNAL PEPTIDASE"/>
    <property type="match status" value="1"/>
</dbReference>
<feature type="active site" evidence="9">
    <location>
        <position position="113"/>
    </location>
</feature>
<accession>A0ABS2PAU4</accession>